<name>A0A5J4S001_9ZZZZ</name>
<gene>
    <name evidence="1" type="ORF">EZS27_013031</name>
</gene>
<protein>
    <submittedName>
        <fullName evidence="1">Uncharacterized protein</fullName>
    </submittedName>
</protein>
<organism evidence="1">
    <name type="scientific">termite gut metagenome</name>
    <dbReference type="NCBI Taxonomy" id="433724"/>
    <lineage>
        <taxon>unclassified sequences</taxon>
        <taxon>metagenomes</taxon>
        <taxon>organismal metagenomes</taxon>
    </lineage>
</organism>
<accession>A0A5J4S001</accession>
<proteinExistence type="predicted"/>
<dbReference type="AlphaFoldDB" id="A0A5J4S001"/>
<dbReference type="EMBL" id="SNRY01000571">
    <property type="protein sequence ID" value="KAA6339002.1"/>
    <property type="molecule type" value="Genomic_DNA"/>
</dbReference>
<comment type="caution">
    <text evidence="1">The sequence shown here is derived from an EMBL/GenBank/DDBJ whole genome shotgun (WGS) entry which is preliminary data.</text>
</comment>
<reference evidence="1" key="1">
    <citation type="submission" date="2019-03" db="EMBL/GenBank/DDBJ databases">
        <title>Single cell metagenomics reveals metabolic interactions within the superorganism composed of flagellate Streblomastix strix and complex community of Bacteroidetes bacteria on its surface.</title>
        <authorList>
            <person name="Treitli S.C."/>
            <person name="Kolisko M."/>
            <person name="Husnik F."/>
            <person name="Keeling P."/>
            <person name="Hampl V."/>
        </authorList>
    </citation>
    <scope>NUCLEOTIDE SEQUENCE</scope>
    <source>
        <strain evidence="1">STM</strain>
    </source>
</reference>
<evidence type="ECO:0000313" key="1">
    <source>
        <dbReference type="EMBL" id="KAA6339002.1"/>
    </source>
</evidence>
<sequence>MTGISGKDIDFSYFFNFFSGKSNTVKNDNLQL</sequence>